<evidence type="ECO:0000313" key="2">
    <source>
        <dbReference type="Proteomes" id="UP000787419"/>
    </source>
</evidence>
<comment type="caution">
    <text evidence="1">The sequence shown here is derived from an EMBL/GenBank/DDBJ whole genome shotgun (WGS) entry which is preliminary data.</text>
</comment>
<evidence type="ECO:0000313" key="1">
    <source>
        <dbReference type="EMBL" id="MBF1446116.1"/>
    </source>
</evidence>
<organism evidence="1 2">
    <name type="scientific">Prevotella nigrescens</name>
    <dbReference type="NCBI Taxonomy" id="28133"/>
    <lineage>
        <taxon>Bacteria</taxon>
        <taxon>Pseudomonadati</taxon>
        <taxon>Bacteroidota</taxon>
        <taxon>Bacteroidia</taxon>
        <taxon>Bacteroidales</taxon>
        <taxon>Prevotellaceae</taxon>
        <taxon>Prevotella</taxon>
    </lineage>
</organism>
<accession>A0A9D5WUX4</accession>
<dbReference type="RefSeq" id="WP_278489085.1">
    <property type="nucleotide sequence ID" value="NZ_JABZTM010000011.1"/>
</dbReference>
<proteinExistence type="predicted"/>
<sequence length="208" mass="22990">MMEIRSLTSIGSAEGKGFELTHVTAMLPVADYVAGFRNIEKFLGLCKQCPKFGQSWTCPPCEFDVKALVDNFKYAHILGSKMTFDDAILASAVTPEAVNTVCRDAMRYGLTKASAYLRRYEHKYPGSICFLGSQCLLCGNKPCARSNSEPCRHPDDVRVSLEAVGFDLGKTTQDLLGIELKWGKHGRLPQYITLVTALLTNDATLRLE</sequence>
<name>A0A9D5WUX4_9BACT</name>
<dbReference type="Pfam" id="PF10050">
    <property type="entry name" value="DUF2284"/>
    <property type="match status" value="1"/>
</dbReference>
<dbReference type="AlphaFoldDB" id="A0A9D5WUX4"/>
<dbReference type="EMBL" id="JABZTM010000011">
    <property type="protein sequence ID" value="MBF1446116.1"/>
    <property type="molecule type" value="Genomic_DNA"/>
</dbReference>
<dbReference type="InterPro" id="IPR019271">
    <property type="entry name" value="DUF2284_metal-binding"/>
</dbReference>
<protein>
    <submittedName>
        <fullName evidence="1">Metal-binding protein</fullName>
    </submittedName>
</protein>
<gene>
    <name evidence="1" type="ORF">HXN55_01825</name>
</gene>
<dbReference type="Proteomes" id="UP000787419">
    <property type="component" value="Unassembled WGS sequence"/>
</dbReference>
<reference evidence="1" key="1">
    <citation type="submission" date="2020-04" db="EMBL/GenBank/DDBJ databases">
        <title>Deep metagenomics examines the oral microbiome during advanced dental caries in children, revealing novel taxa and co-occurrences with host molecules.</title>
        <authorList>
            <person name="Baker J.L."/>
            <person name="Morton J.T."/>
            <person name="Dinis M."/>
            <person name="Alvarez R."/>
            <person name="Tran N.C."/>
            <person name="Knight R."/>
            <person name="Edlund A."/>
        </authorList>
    </citation>
    <scope>NUCLEOTIDE SEQUENCE</scope>
    <source>
        <strain evidence="1">JCVI_32_bin.50</strain>
    </source>
</reference>